<name>A0AA37JJT3_9FIRM</name>
<organism evidence="2 3">
    <name type="scientific">Hungatella hathewayi</name>
    <dbReference type="NCBI Taxonomy" id="154046"/>
    <lineage>
        <taxon>Bacteria</taxon>
        <taxon>Bacillati</taxon>
        <taxon>Bacillota</taxon>
        <taxon>Clostridia</taxon>
        <taxon>Lachnospirales</taxon>
        <taxon>Lachnospiraceae</taxon>
        <taxon>Hungatella</taxon>
    </lineage>
</organism>
<protein>
    <recommendedName>
        <fullName evidence="1">Putative amidase domain-containing protein</fullName>
    </recommendedName>
</protein>
<dbReference type="AlphaFoldDB" id="A0AA37JJT3"/>
<accession>A0AA37JJT3</accession>
<proteinExistence type="predicted"/>
<dbReference type="PANTHER" id="PTHR40032:SF1">
    <property type="entry name" value="EXPORTED PROTEIN"/>
    <property type="match status" value="1"/>
</dbReference>
<sequence length="164" mass="18591">MEYDMKETGYRREAAVEYAKKWAMGRNPRYLDFENFGGDCTNFASQCIYAGSGIMNYTPVMGWYYNSSTDRTPSWTGVQYLYNFLVNNKSVGPYAVETDQAGVSPGDLVQLGNASGFYHSPVIVAVTGERIFVAAHSFDAYMRPLDSYLYVKSRFLHIQGVRSW</sequence>
<gene>
    <name evidence="2" type="ORF">CE91St55_44700</name>
</gene>
<feature type="domain" description="Putative amidase" evidence="1">
    <location>
        <begin position="10"/>
        <end position="157"/>
    </location>
</feature>
<reference evidence="2" key="1">
    <citation type="submission" date="2022-01" db="EMBL/GenBank/DDBJ databases">
        <title>Novel bile acid biosynthetic pathways are enriched in the microbiome of centenarians.</title>
        <authorList>
            <person name="Sato Y."/>
            <person name="Atarashi K."/>
            <person name="Plichta R.D."/>
            <person name="Arai Y."/>
            <person name="Sasajima S."/>
            <person name="Kearney M.S."/>
            <person name="Suda W."/>
            <person name="Takeshita K."/>
            <person name="Sasaki T."/>
            <person name="Okamoto S."/>
            <person name="Skelly N.A."/>
            <person name="Okamura Y."/>
            <person name="Vlamakis H."/>
            <person name="Li Y."/>
            <person name="Tanoue T."/>
            <person name="Takei H."/>
            <person name="Nittono H."/>
            <person name="Narushima S."/>
            <person name="Irie J."/>
            <person name="Itoh H."/>
            <person name="Moriya K."/>
            <person name="Sugiura Y."/>
            <person name="Suematsu M."/>
            <person name="Moritoki N."/>
            <person name="Shibata S."/>
            <person name="Littman R.D."/>
            <person name="Fischbach A.M."/>
            <person name="Uwamino Y."/>
            <person name="Inoue T."/>
            <person name="Honda A."/>
            <person name="Hattori M."/>
            <person name="Murai T."/>
            <person name="Xavier J.R."/>
            <person name="Hirose N."/>
            <person name="Honda K."/>
        </authorList>
    </citation>
    <scope>NUCLEOTIDE SEQUENCE</scope>
    <source>
        <strain evidence="2">CE91-St55</strain>
    </source>
</reference>
<evidence type="ECO:0000259" key="1">
    <source>
        <dbReference type="Pfam" id="PF12671"/>
    </source>
</evidence>
<comment type="caution">
    <text evidence="2">The sequence shown here is derived from an EMBL/GenBank/DDBJ whole genome shotgun (WGS) entry which is preliminary data.</text>
</comment>
<dbReference type="PANTHER" id="PTHR40032">
    <property type="entry name" value="EXPORTED PROTEIN-RELATED"/>
    <property type="match status" value="1"/>
</dbReference>
<evidence type="ECO:0000313" key="3">
    <source>
        <dbReference type="Proteomes" id="UP001055091"/>
    </source>
</evidence>
<dbReference type="Proteomes" id="UP001055091">
    <property type="component" value="Unassembled WGS sequence"/>
</dbReference>
<dbReference type="Pfam" id="PF12671">
    <property type="entry name" value="Amidase_6"/>
    <property type="match status" value="1"/>
</dbReference>
<dbReference type="EMBL" id="BQNJ01000002">
    <property type="protein sequence ID" value="GKH02489.1"/>
    <property type="molecule type" value="Genomic_DNA"/>
</dbReference>
<evidence type="ECO:0000313" key="2">
    <source>
        <dbReference type="EMBL" id="GKH02489.1"/>
    </source>
</evidence>
<dbReference type="InterPro" id="IPR024301">
    <property type="entry name" value="Amidase_6"/>
</dbReference>